<evidence type="ECO:0000256" key="3">
    <source>
        <dbReference type="SAM" id="SignalP"/>
    </source>
</evidence>
<protein>
    <submittedName>
        <fullName evidence="4">Uncharacterized protein</fullName>
    </submittedName>
</protein>
<dbReference type="PANTHER" id="PTHR33227:SF6">
    <property type="entry name" value="PROTEIN GRIM REAPER"/>
    <property type="match status" value="1"/>
</dbReference>
<dbReference type="PANTHER" id="PTHR33227">
    <property type="entry name" value="STIGMA-SPECIFIC STIG1-LIKE PROTEIN 3"/>
    <property type="match status" value="1"/>
</dbReference>
<proteinExistence type="inferred from homology"/>
<keyword evidence="5" id="KW-1185">Reference proteome</keyword>
<keyword evidence="2 3" id="KW-0732">Signal</keyword>
<dbReference type="Pfam" id="PF04885">
    <property type="entry name" value="Stig1"/>
    <property type="match status" value="1"/>
</dbReference>
<sequence>MATTTLLKLVTLLCIIIIPFFLVLTSCSAFSTDSDIQDGEEYVVDTPSIGFSRRALITSQPKKIKKGAKCDPITNNICNGISVNNGTGLLYCCKKHCRNVKGDRNNCGTCGHKTGFGELCCNGNPVGVAYNVDHCGKCNVKCSSGLKCEYGTCGYA</sequence>
<feature type="signal peptide" evidence="3">
    <location>
        <begin position="1"/>
        <end position="29"/>
    </location>
</feature>
<name>A0A835H1E6_9MAGN</name>
<dbReference type="Proteomes" id="UP000631114">
    <property type="component" value="Unassembled WGS sequence"/>
</dbReference>
<organism evidence="4 5">
    <name type="scientific">Coptis chinensis</name>
    <dbReference type="NCBI Taxonomy" id="261450"/>
    <lineage>
        <taxon>Eukaryota</taxon>
        <taxon>Viridiplantae</taxon>
        <taxon>Streptophyta</taxon>
        <taxon>Embryophyta</taxon>
        <taxon>Tracheophyta</taxon>
        <taxon>Spermatophyta</taxon>
        <taxon>Magnoliopsida</taxon>
        <taxon>Ranunculales</taxon>
        <taxon>Ranunculaceae</taxon>
        <taxon>Coptidoideae</taxon>
        <taxon>Coptis</taxon>
    </lineage>
</organism>
<dbReference type="OrthoDB" id="2013942at2759"/>
<dbReference type="InterPro" id="IPR006969">
    <property type="entry name" value="Stig-like"/>
</dbReference>
<gene>
    <name evidence="4" type="ORF">IFM89_030147</name>
</gene>
<comment type="caution">
    <text evidence="4">The sequence shown here is derived from an EMBL/GenBank/DDBJ whole genome shotgun (WGS) entry which is preliminary data.</text>
</comment>
<dbReference type="EMBL" id="JADFTS010000009">
    <property type="protein sequence ID" value="KAF9589997.1"/>
    <property type="molecule type" value="Genomic_DNA"/>
</dbReference>
<evidence type="ECO:0000313" key="5">
    <source>
        <dbReference type="Proteomes" id="UP000631114"/>
    </source>
</evidence>
<accession>A0A835H1E6</accession>
<comment type="similarity">
    <text evidence="1">Belongs to the STIG1 family.</text>
</comment>
<evidence type="ECO:0000313" key="4">
    <source>
        <dbReference type="EMBL" id="KAF9589997.1"/>
    </source>
</evidence>
<evidence type="ECO:0000256" key="2">
    <source>
        <dbReference type="ARBA" id="ARBA00022729"/>
    </source>
</evidence>
<reference evidence="4 5" key="1">
    <citation type="submission" date="2020-10" db="EMBL/GenBank/DDBJ databases">
        <title>The Coptis chinensis genome and diversification of protoberbering-type alkaloids.</title>
        <authorList>
            <person name="Wang B."/>
            <person name="Shu S."/>
            <person name="Song C."/>
            <person name="Liu Y."/>
        </authorList>
    </citation>
    <scope>NUCLEOTIDE SEQUENCE [LARGE SCALE GENOMIC DNA]</scope>
    <source>
        <strain evidence="4">HL-2020</strain>
        <tissue evidence="4">Leaf</tissue>
    </source>
</reference>
<evidence type="ECO:0000256" key="1">
    <source>
        <dbReference type="ARBA" id="ARBA00006010"/>
    </source>
</evidence>
<feature type="chain" id="PRO_5032610210" evidence="3">
    <location>
        <begin position="30"/>
        <end position="156"/>
    </location>
</feature>
<dbReference type="AlphaFoldDB" id="A0A835H1E6"/>